<gene>
    <name evidence="1" type="ORF">BA177_13335</name>
</gene>
<keyword evidence="2" id="KW-1185">Reference proteome</keyword>
<dbReference type="STRING" id="1548547.BA177_13335"/>
<evidence type="ECO:0000313" key="2">
    <source>
        <dbReference type="Proteomes" id="UP000092695"/>
    </source>
</evidence>
<protein>
    <recommendedName>
        <fullName evidence="3">Translation elongation factor EFTu/EF1A C-terminal domain-containing protein</fullName>
    </recommendedName>
</protein>
<dbReference type="EMBL" id="CP016268">
    <property type="protein sequence ID" value="ANO52052.1"/>
    <property type="molecule type" value="Genomic_DNA"/>
</dbReference>
<name>A0A193LHR6_9GAMM</name>
<sequence>MEPGSTMSATIKVTLDATRMAGRPGYKNGVRPNHRIPGRRNEVFMGALYFKDREILKPGESCVAEGKFIIYSKDESLFVPGFCWEICEASRLTGTAELVEVEKIQKMDRTDA</sequence>
<evidence type="ECO:0000313" key="1">
    <source>
        <dbReference type="EMBL" id="ANO52052.1"/>
    </source>
</evidence>
<evidence type="ECO:0008006" key="3">
    <source>
        <dbReference type="Google" id="ProtNLM"/>
    </source>
</evidence>
<organism evidence="1 2">
    <name type="scientific">Woeseia oceani</name>
    <dbReference type="NCBI Taxonomy" id="1548547"/>
    <lineage>
        <taxon>Bacteria</taxon>
        <taxon>Pseudomonadati</taxon>
        <taxon>Pseudomonadota</taxon>
        <taxon>Gammaproteobacteria</taxon>
        <taxon>Woeseiales</taxon>
        <taxon>Woeseiaceae</taxon>
        <taxon>Woeseia</taxon>
    </lineage>
</organism>
<accession>A0A193LHR6</accession>
<proteinExistence type="predicted"/>
<reference evidence="1 2" key="1">
    <citation type="submission" date="2016-06" db="EMBL/GenBank/DDBJ databases">
        <title>Complete genome sequence of a deep-branching marine Gamma Proteobacterium Woeseia oceani type strain XK5.</title>
        <authorList>
            <person name="Mu D."/>
            <person name="Du Z."/>
        </authorList>
    </citation>
    <scope>NUCLEOTIDE SEQUENCE [LARGE SCALE GENOMIC DNA]</scope>
    <source>
        <strain evidence="1 2">XK5</strain>
    </source>
</reference>
<dbReference type="Proteomes" id="UP000092695">
    <property type="component" value="Chromosome"/>
</dbReference>
<dbReference type="AlphaFoldDB" id="A0A193LHR6"/>
<dbReference type="KEGG" id="woc:BA177_13335"/>